<dbReference type="Proteomes" id="UP000499080">
    <property type="component" value="Unassembled WGS sequence"/>
</dbReference>
<evidence type="ECO:0000313" key="2">
    <source>
        <dbReference type="Proteomes" id="UP000499080"/>
    </source>
</evidence>
<comment type="caution">
    <text evidence="1">The sequence shown here is derived from an EMBL/GenBank/DDBJ whole genome shotgun (WGS) entry which is preliminary data.</text>
</comment>
<accession>A0A4Y2W9K7</accession>
<dbReference type="AlphaFoldDB" id="A0A4Y2W9K7"/>
<sequence length="141" mass="16548">VWFNAQNSTDAPVNDLMLWESLNLNKKYEPGVVKAGLLTYSRHLWYLTEEAATYFLFSKKVSDSEKKIAESLIKYNANEKSLPTDVPVFCFQLYHRTASIGWKKSWLIFHLLKQDGSWLKKNPQAWEEDFAFKEMKFLSKT</sequence>
<keyword evidence="2" id="KW-1185">Reference proteome</keyword>
<proteinExistence type="predicted"/>
<protein>
    <submittedName>
        <fullName evidence="1">Uncharacterized protein</fullName>
    </submittedName>
</protein>
<dbReference type="EMBL" id="BGPR01056673">
    <property type="protein sequence ID" value="GBO33156.1"/>
    <property type="molecule type" value="Genomic_DNA"/>
</dbReference>
<reference evidence="1 2" key="1">
    <citation type="journal article" date="2019" name="Sci. Rep.">
        <title>Orb-weaving spider Araneus ventricosus genome elucidates the spidroin gene catalogue.</title>
        <authorList>
            <person name="Kono N."/>
            <person name="Nakamura H."/>
            <person name="Ohtoshi R."/>
            <person name="Moran D.A.P."/>
            <person name="Shinohara A."/>
            <person name="Yoshida Y."/>
            <person name="Fujiwara M."/>
            <person name="Mori M."/>
            <person name="Tomita M."/>
            <person name="Arakawa K."/>
        </authorList>
    </citation>
    <scope>NUCLEOTIDE SEQUENCE [LARGE SCALE GENOMIC DNA]</scope>
</reference>
<organism evidence="1 2">
    <name type="scientific">Araneus ventricosus</name>
    <name type="common">Orbweaver spider</name>
    <name type="synonym">Epeira ventricosa</name>
    <dbReference type="NCBI Taxonomy" id="182803"/>
    <lineage>
        <taxon>Eukaryota</taxon>
        <taxon>Metazoa</taxon>
        <taxon>Ecdysozoa</taxon>
        <taxon>Arthropoda</taxon>
        <taxon>Chelicerata</taxon>
        <taxon>Arachnida</taxon>
        <taxon>Araneae</taxon>
        <taxon>Araneomorphae</taxon>
        <taxon>Entelegynae</taxon>
        <taxon>Araneoidea</taxon>
        <taxon>Araneidae</taxon>
        <taxon>Araneus</taxon>
    </lineage>
</organism>
<evidence type="ECO:0000313" key="1">
    <source>
        <dbReference type="EMBL" id="GBO33156.1"/>
    </source>
</evidence>
<name>A0A4Y2W9K7_ARAVE</name>
<feature type="non-terminal residue" evidence="1">
    <location>
        <position position="1"/>
    </location>
</feature>
<gene>
    <name evidence="1" type="ORF">AVEN_227935_1</name>
</gene>